<accession>A0A934JAZ0</accession>
<dbReference type="InterPro" id="IPR050114">
    <property type="entry name" value="UPF0173_UPF0282_UlaG_hydrolase"/>
</dbReference>
<dbReference type="PANTHER" id="PTHR43546:SF3">
    <property type="entry name" value="UPF0173 METAL-DEPENDENT HYDROLASE MJ1163"/>
    <property type="match status" value="1"/>
</dbReference>
<comment type="function">
    <text evidence="3">Counteracts the endogenous Pycsar antiviral defense system. Phosphodiesterase that enables metal-dependent hydrolysis of host cyclic nucleotide Pycsar defense signals such as cCMP and cUMP.</text>
</comment>
<protein>
    <recommendedName>
        <fullName evidence="5">UPF0173 metal-dependent hydrolase JFN88_21095</fullName>
    </recommendedName>
</protein>
<evidence type="ECO:0000256" key="1">
    <source>
        <dbReference type="ARBA" id="ARBA00022801"/>
    </source>
</evidence>
<evidence type="ECO:0000256" key="4">
    <source>
        <dbReference type="ARBA" id="ARBA00048505"/>
    </source>
</evidence>
<keyword evidence="1 5" id="KW-0378">Hydrolase</keyword>
<dbReference type="Gene3D" id="3.60.15.10">
    <property type="entry name" value="Ribonuclease Z/Hydroxyacylglutathione hydrolase-like"/>
    <property type="match status" value="1"/>
</dbReference>
<dbReference type="InterPro" id="IPR036866">
    <property type="entry name" value="RibonucZ/Hydroxyglut_hydro"/>
</dbReference>
<dbReference type="AlphaFoldDB" id="A0A934JAZ0"/>
<dbReference type="HAMAP" id="MF_00457">
    <property type="entry name" value="UPF0173"/>
    <property type="match status" value="1"/>
</dbReference>
<comment type="catalytic activity">
    <reaction evidence="2">
        <text>3',5'-cyclic CMP + H2O = CMP + H(+)</text>
        <dbReference type="Rhea" id="RHEA:72675"/>
        <dbReference type="ChEBI" id="CHEBI:15377"/>
        <dbReference type="ChEBI" id="CHEBI:15378"/>
        <dbReference type="ChEBI" id="CHEBI:58003"/>
        <dbReference type="ChEBI" id="CHEBI:60377"/>
    </reaction>
    <physiologicalReaction direction="left-to-right" evidence="2">
        <dbReference type="Rhea" id="RHEA:72676"/>
    </physiologicalReaction>
</comment>
<dbReference type="Proteomes" id="UP000640274">
    <property type="component" value="Unassembled WGS sequence"/>
</dbReference>
<comment type="caution">
    <text evidence="7">The sequence shown here is derived from an EMBL/GenBank/DDBJ whole genome shotgun (WGS) entry which is preliminary data.</text>
</comment>
<dbReference type="PANTHER" id="PTHR43546">
    <property type="entry name" value="UPF0173 METAL-DEPENDENT HYDROLASE MJ1163-RELATED"/>
    <property type="match status" value="1"/>
</dbReference>
<dbReference type="SMART" id="SM00849">
    <property type="entry name" value="Lactamase_B"/>
    <property type="match status" value="1"/>
</dbReference>
<evidence type="ECO:0000256" key="3">
    <source>
        <dbReference type="ARBA" id="ARBA00034301"/>
    </source>
</evidence>
<keyword evidence="8" id="KW-1185">Reference proteome</keyword>
<evidence type="ECO:0000256" key="5">
    <source>
        <dbReference type="HAMAP-Rule" id="MF_00457"/>
    </source>
</evidence>
<gene>
    <name evidence="7" type="ORF">JFN88_21095</name>
</gene>
<dbReference type="EMBL" id="JAELUP010000103">
    <property type="protein sequence ID" value="MBJ6363712.1"/>
    <property type="molecule type" value="Genomic_DNA"/>
</dbReference>
<sequence>MLDIIFHGHSSVQITSGSHSLIIDPFITHNPLAKVKVEDIKVQYVVLTHAHEDHIGDAAAIAKNNDATIVSMVELANYFSWQGVKTHGMNLGGSREFEFGRLKLTQAFHSSGVTLDQDKNIMYMGMPSGLLLTIEGKTIYHAGDTALFGDMKMYGELNRIDLAFLPIGDNYTMGPDDALIAAKWLQAELTVPVHYNTFDLLKQDGQLYVDRLAENGLNGKVVQPGESFTL</sequence>
<dbReference type="GO" id="GO:0016787">
    <property type="term" value="F:hydrolase activity"/>
    <property type="evidence" value="ECO:0007669"/>
    <property type="project" value="UniProtKB-UniRule"/>
</dbReference>
<comment type="similarity">
    <text evidence="5">Belongs to the UPF0173 family.</text>
</comment>
<organism evidence="7 8">
    <name type="scientific">Paenibacillus roseus</name>
    <dbReference type="NCBI Taxonomy" id="2798579"/>
    <lineage>
        <taxon>Bacteria</taxon>
        <taxon>Bacillati</taxon>
        <taxon>Bacillota</taxon>
        <taxon>Bacilli</taxon>
        <taxon>Bacillales</taxon>
        <taxon>Paenibacillaceae</taxon>
        <taxon>Paenibacillus</taxon>
    </lineage>
</organism>
<name>A0A934JAZ0_9BACL</name>
<dbReference type="NCBIfam" id="NF001911">
    <property type="entry name" value="PRK00685.1"/>
    <property type="match status" value="1"/>
</dbReference>
<dbReference type="InterPro" id="IPR001279">
    <property type="entry name" value="Metallo-B-lactamas"/>
</dbReference>
<dbReference type="RefSeq" id="WP_199021352.1">
    <property type="nucleotide sequence ID" value="NZ_JAELUP010000103.1"/>
</dbReference>
<evidence type="ECO:0000313" key="7">
    <source>
        <dbReference type="EMBL" id="MBJ6363712.1"/>
    </source>
</evidence>
<reference evidence="7" key="1">
    <citation type="submission" date="2020-12" db="EMBL/GenBank/DDBJ databases">
        <authorList>
            <person name="Huq M.A."/>
        </authorList>
    </citation>
    <scope>NUCLEOTIDE SEQUENCE</scope>
    <source>
        <strain evidence="7">MAHUQ-46</strain>
    </source>
</reference>
<evidence type="ECO:0000256" key="2">
    <source>
        <dbReference type="ARBA" id="ARBA00034221"/>
    </source>
</evidence>
<dbReference type="Pfam" id="PF12706">
    <property type="entry name" value="Lactamase_B_2"/>
    <property type="match status" value="1"/>
</dbReference>
<dbReference type="SUPFAM" id="SSF56281">
    <property type="entry name" value="Metallo-hydrolase/oxidoreductase"/>
    <property type="match status" value="1"/>
</dbReference>
<dbReference type="InterPro" id="IPR022877">
    <property type="entry name" value="UPF0173"/>
</dbReference>
<evidence type="ECO:0000259" key="6">
    <source>
        <dbReference type="SMART" id="SM00849"/>
    </source>
</evidence>
<feature type="domain" description="Metallo-beta-lactamase" evidence="6">
    <location>
        <begin position="8"/>
        <end position="194"/>
    </location>
</feature>
<evidence type="ECO:0000313" key="8">
    <source>
        <dbReference type="Proteomes" id="UP000640274"/>
    </source>
</evidence>
<proteinExistence type="inferred from homology"/>
<comment type="catalytic activity">
    <reaction evidence="4">
        <text>3',5'-cyclic UMP + H2O = UMP + H(+)</text>
        <dbReference type="Rhea" id="RHEA:70575"/>
        <dbReference type="ChEBI" id="CHEBI:15377"/>
        <dbReference type="ChEBI" id="CHEBI:15378"/>
        <dbReference type="ChEBI" id="CHEBI:57865"/>
        <dbReference type="ChEBI" id="CHEBI:184387"/>
    </reaction>
    <physiologicalReaction direction="left-to-right" evidence="4">
        <dbReference type="Rhea" id="RHEA:70576"/>
    </physiologicalReaction>
</comment>